<evidence type="ECO:0000313" key="4">
    <source>
        <dbReference type="Proteomes" id="UP000321258"/>
    </source>
</evidence>
<dbReference type="Gene3D" id="1.10.1750.10">
    <property type="match status" value="1"/>
</dbReference>
<dbReference type="InterPro" id="IPR013159">
    <property type="entry name" value="DnaA_C"/>
</dbReference>
<evidence type="ECO:0000313" key="3">
    <source>
        <dbReference type="EMBL" id="GEP00581.1"/>
    </source>
</evidence>
<dbReference type="Proteomes" id="UP000321258">
    <property type="component" value="Unassembled WGS sequence"/>
</dbReference>
<proteinExistence type="predicted"/>
<dbReference type="Pfam" id="PF08299">
    <property type="entry name" value="Bac_DnaA_C"/>
    <property type="match status" value="1"/>
</dbReference>
<gene>
    <name evidence="3" type="ORF">MHA02_29680</name>
</gene>
<feature type="region of interest" description="Disordered" evidence="1">
    <location>
        <begin position="40"/>
        <end position="59"/>
    </location>
</feature>
<dbReference type="RefSeq" id="WP_147079986.1">
    <property type="nucleotide sequence ID" value="NZ_BJZT01000032.1"/>
</dbReference>
<dbReference type="InterPro" id="IPR010921">
    <property type="entry name" value="Trp_repressor/repl_initiator"/>
</dbReference>
<dbReference type="SMART" id="SM00760">
    <property type="entry name" value="Bac_DnaA_C"/>
    <property type="match status" value="1"/>
</dbReference>
<dbReference type="AlphaFoldDB" id="A0A512ISB8"/>
<comment type="caution">
    <text evidence="3">The sequence shown here is derived from an EMBL/GenBank/DDBJ whole genome shotgun (WGS) entry which is preliminary data.</text>
</comment>
<evidence type="ECO:0000259" key="2">
    <source>
        <dbReference type="SMART" id="SM00760"/>
    </source>
</evidence>
<feature type="domain" description="Chromosomal replication initiator DnaA C-terminal" evidence="2">
    <location>
        <begin position="79"/>
        <end position="149"/>
    </location>
</feature>
<dbReference type="GO" id="GO:0006270">
    <property type="term" value="P:DNA replication initiation"/>
    <property type="evidence" value="ECO:0007669"/>
    <property type="project" value="InterPro"/>
</dbReference>
<dbReference type="GO" id="GO:0043565">
    <property type="term" value="F:sequence-specific DNA binding"/>
    <property type="evidence" value="ECO:0007669"/>
    <property type="project" value="InterPro"/>
</dbReference>
<evidence type="ECO:0000256" key="1">
    <source>
        <dbReference type="SAM" id="MobiDB-lite"/>
    </source>
</evidence>
<name>A0A512ISB8_9HYPH</name>
<protein>
    <recommendedName>
        <fullName evidence="2">Chromosomal replication initiator DnaA C-terminal domain-containing protein</fullName>
    </recommendedName>
</protein>
<reference evidence="3 4" key="1">
    <citation type="submission" date="2019-07" db="EMBL/GenBank/DDBJ databases">
        <title>Whole genome shotgun sequence of Methylobacterium haplocladii NBRC 107714.</title>
        <authorList>
            <person name="Hosoyama A."/>
            <person name="Uohara A."/>
            <person name="Ohji S."/>
            <person name="Ichikawa N."/>
        </authorList>
    </citation>
    <scope>NUCLEOTIDE SEQUENCE [LARGE SCALE GENOMIC DNA]</scope>
    <source>
        <strain evidence="3 4">NBRC 107714</strain>
    </source>
</reference>
<keyword evidence="4" id="KW-1185">Reference proteome</keyword>
<sequence length="160" mass="17272">MAPPILTSSSTVCRGQIQAREYGSEAEMRSSYAAIQKRMMAPSPPPCPRPAPRAPSGAPACSWDAQVVATLGADRIYREPRRIIARIAEAHGVTSADITGPSRKTLHFKARLAAIAEVLDLNPRLSIPQLGKIFGGRDSTTIRNAFRHLGHEPQPVGARQ</sequence>
<dbReference type="GO" id="GO:0005524">
    <property type="term" value="F:ATP binding"/>
    <property type="evidence" value="ECO:0007669"/>
    <property type="project" value="InterPro"/>
</dbReference>
<dbReference type="SUPFAM" id="SSF48295">
    <property type="entry name" value="TrpR-like"/>
    <property type="match status" value="1"/>
</dbReference>
<feature type="compositionally biased region" description="Pro residues" evidence="1">
    <location>
        <begin position="42"/>
        <end position="53"/>
    </location>
</feature>
<dbReference type="GO" id="GO:0006275">
    <property type="term" value="P:regulation of DNA replication"/>
    <property type="evidence" value="ECO:0007669"/>
    <property type="project" value="InterPro"/>
</dbReference>
<organism evidence="3 4">
    <name type="scientific">Methylobacterium haplocladii</name>
    <dbReference type="NCBI Taxonomy" id="1176176"/>
    <lineage>
        <taxon>Bacteria</taxon>
        <taxon>Pseudomonadati</taxon>
        <taxon>Pseudomonadota</taxon>
        <taxon>Alphaproteobacteria</taxon>
        <taxon>Hyphomicrobiales</taxon>
        <taxon>Methylobacteriaceae</taxon>
        <taxon>Methylobacterium</taxon>
    </lineage>
</organism>
<dbReference type="EMBL" id="BJZT01000032">
    <property type="protein sequence ID" value="GEP00581.1"/>
    <property type="molecule type" value="Genomic_DNA"/>
</dbReference>
<accession>A0A512ISB8</accession>
<dbReference type="OrthoDB" id="7776290at2"/>